<reference evidence="1" key="1">
    <citation type="submission" date="2021-02" db="EMBL/GenBank/DDBJ databases">
        <authorList>
            <person name="Nowell W R."/>
        </authorList>
    </citation>
    <scope>NUCLEOTIDE SEQUENCE</scope>
</reference>
<evidence type="ECO:0000313" key="2">
    <source>
        <dbReference type="Proteomes" id="UP000663882"/>
    </source>
</evidence>
<dbReference type="AlphaFoldDB" id="A0A815UK10"/>
<protein>
    <submittedName>
        <fullName evidence="1">Uncharacterized protein</fullName>
    </submittedName>
</protein>
<dbReference type="OrthoDB" id="427096at2759"/>
<organism evidence="1 2">
    <name type="scientific">Rotaria sordida</name>
    <dbReference type="NCBI Taxonomy" id="392033"/>
    <lineage>
        <taxon>Eukaryota</taxon>
        <taxon>Metazoa</taxon>
        <taxon>Spiralia</taxon>
        <taxon>Gnathifera</taxon>
        <taxon>Rotifera</taxon>
        <taxon>Eurotatoria</taxon>
        <taxon>Bdelloidea</taxon>
        <taxon>Philodinida</taxon>
        <taxon>Philodinidae</taxon>
        <taxon>Rotaria</taxon>
    </lineage>
</organism>
<accession>A0A815UK10</accession>
<name>A0A815UK10_9BILA</name>
<feature type="non-terminal residue" evidence="1">
    <location>
        <position position="1"/>
    </location>
</feature>
<sequence length="91" mass="10494">ILLNDSLSKQVKKIKHGNEEIQSSSHILILLYTSIFLSKKYCNQKADNIFGQTCPSKDQCQWTCDNRKLGQADAIIFHAYDIQYYQARVPN</sequence>
<comment type="caution">
    <text evidence="1">The sequence shown here is derived from an EMBL/GenBank/DDBJ whole genome shotgun (WGS) entry which is preliminary data.</text>
</comment>
<gene>
    <name evidence="1" type="ORF">RFH988_LOCUS39243</name>
</gene>
<dbReference type="EMBL" id="CAJNOO010015439">
    <property type="protein sequence ID" value="CAF1518190.1"/>
    <property type="molecule type" value="Genomic_DNA"/>
</dbReference>
<proteinExistence type="predicted"/>
<evidence type="ECO:0000313" key="1">
    <source>
        <dbReference type="EMBL" id="CAF1518190.1"/>
    </source>
</evidence>
<dbReference type="Proteomes" id="UP000663882">
    <property type="component" value="Unassembled WGS sequence"/>
</dbReference>
<feature type="non-terminal residue" evidence="1">
    <location>
        <position position="91"/>
    </location>
</feature>